<dbReference type="AlphaFoldDB" id="A0A9P1G3C4"/>
<accession>A0A9P1G3C4</accession>
<evidence type="ECO:0000313" key="3">
    <source>
        <dbReference type="Proteomes" id="UP001152797"/>
    </source>
</evidence>
<dbReference type="EMBL" id="CAMXCT020002491">
    <property type="protein sequence ID" value="CAL1151883.1"/>
    <property type="molecule type" value="Genomic_DNA"/>
</dbReference>
<reference evidence="2 3" key="2">
    <citation type="submission" date="2024-05" db="EMBL/GenBank/DDBJ databases">
        <authorList>
            <person name="Chen Y."/>
            <person name="Shah S."/>
            <person name="Dougan E. K."/>
            <person name="Thang M."/>
            <person name="Chan C."/>
        </authorList>
    </citation>
    <scope>NUCLEOTIDE SEQUENCE [LARGE SCALE GENOMIC DNA]</scope>
</reference>
<gene>
    <name evidence="1" type="ORF">C1SCF055_LOCUS24798</name>
</gene>
<sequence>MVNSPLIAACAPIPGTCSDHGSSGLQVEDETGDICTGGSDIYYGESWLTDAWCKSLRVVNRPIQAEPLDAEFPCQSTWRWTDELQFGNHSHDALLNVEECRPSSTFSPKLRTDGRDGTWMSRRMPICARCSGCLKTEAGAASKISCESTATSGGINQCGTAKLEQHRIWCSLVRIDGATNGFLCVYMKIMVGKGLL</sequence>
<evidence type="ECO:0000313" key="2">
    <source>
        <dbReference type="EMBL" id="CAL4785820.1"/>
    </source>
</evidence>
<evidence type="ECO:0000313" key="1">
    <source>
        <dbReference type="EMBL" id="CAI3998508.1"/>
    </source>
</evidence>
<reference evidence="1" key="1">
    <citation type="submission" date="2022-10" db="EMBL/GenBank/DDBJ databases">
        <authorList>
            <person name="Chen Y."/>
            <person name="Dougan E. K."/>
            <person name="Chan C."/>
            <person name="Rhodes N."/>
            <person name="Thang M."/>
        </authorList>
    </citation>
    <scope>NUCLEOTIDE SEQUENCE</scope>
</reference>
<organism evidence="1">
    <name type="scientific">Cladocopium goreaui</name>
    <dbReference type="NCBI Taxonomy" id="2562237"/>
    <lineage>
        <taxon>Eukaryota</taxon>
        <taxon>Sar</taxon>
        <taxon>Alveolata</taxon>
        <taxon>Dinophyceae</taxon>
        <taxon>Suessiales</taxon>
        <taxon>Symbiodiniaceae</taxon>
        <taxon>Cladocopium</taxon>
    </lineage>
</organism>
<comment type="caution">
    <text evidence="1">The sequence shown here is derived from an EMBL/GenBank/DDBJ whole genome shotgun (WGS) entry which is preliminary data.</text>
</comment>
<dbReference type="EMBL" id="CAMXCT030002491">
    <property type="protein sequence ID" value="CAL4785820.1"/>
    <property type="molecule type" value="Genomic_DNA"/>
</dbReference>
<name>A0A9P1G3C4_9DINO</name>
<dbReference type="EMBL" id="CAMXCT010002491">
    <property type="protein sequence ID" value="CAI3998508.1"/>
    <property type="molecule type" value="Genomic_DNA"/>
</dbReference>
<keyword evidence="3" id="KW-1185">Reference proteome</keyword>
<proteinExistence type="predicted"/>
<protein>
    <submittedName>
        <fullName evidence="1">Uncharacterized protein</fullName>
    </submittedName>
</protein>
<dbReference type="Proteomes" id="UP001152797">
    <property type="component" value="Unassembled WGS sequence"/>
</dbReference>